<dbReference type="SUPFAM" id="SSF51395">
    <property type="entry name" value="FMN-linked oxidoreductases"/>
    <property type="match status" value="1"/>
</dbReference>
<dbReference type="AlphaFoldDB" id="A0A6C0CMX5"/>
<organism evidence="1">
    <name type="scientific">viral metagenome</name>
    <dbReference type="NCBI Taxonomy" id="1070528"/>
    <lineage>
        <taxon>unclassified sequences</taxon>
        <taxon>metagenomes</taxon>
        <taxon>organismal metagenomes</taxon>
    </lineage>
</organism>
<dbReference type="EMBL" id="MN739461">
    <property type="protein sequence ID" value="QHT05958.1"/>
    <property type="molecule type" value="Genomic_DNA"/>
</dbReference>
<sequence length="233" mass="26441">MLFISPPFGNYIDLNNTISIRGSFTLNERKGKWSQILKTLRYVPAFGGWVNKIGLRNPGIDYAINTYKKGEIISIAILNTNEIPKLVEKIPEDMDIELNVSCPNLDKKTVSDGLSKFINKKREWCIIKLSPIDNGYDVSSYYKDGFRQFHASNTIPCDRGGISGPMIKPYTANLIKYIKLSHPDAVVIAGGGIKNKKDIEYYRNLGADHFSISSVWFTPHIAINLYYDWCCFE</sequence>
<dbReference type="Gene3D" id="3.20.20.70">
    <property type="entry name" value="Aldolase class I"/>
    <property type="match status" value="1"/>
</dbReference>
<evidence type="ECO:0000313" key="1">
    <source>
        <dbReference type="EMBL" id="QHT05958.1"/>
    </source>
</evidence>
<protein>
    <submittedName>
        <fullName evidence="1">Uncharacterized protein</fullName>
    </submittedName>
</protein>
<accession>A0A6C0CMX5</accession>
<proteinExistence type="predicted"/>
<dbReference type="InterPro" id="IPR013785">
    <property type="entry name" value="Aldolase_TIM"/>
</dbReference>
<reference evidence="1" key="1">
    <citation type="journal article" date="2020" name="Nature">
        <title>Giant virus diversity and host interactions through global metagenomics.</title>
        <authorList>
            <person name="Schulz F."/>
            <person name="Roux S."/>
            <person name="Paez-Espino D."/>
            <person name="Jungbluth S."/>
            <person name="Walsh D.A."/>
            <person name="Denef V.J."/>
            <person name="McMahon K.D."/>
            <person name="Konstantinidis K.T."/>
            <person name="Eloe-Fadrosh E.A."/>
            <person name="Kyrpides N.C."/>
            <person name="Woyke T."/>
        </authorList>
    </citation>
    <scope>NUCLEOTIDE SEQUENCE</scope>
    <source>
        <strain evidence="1">GVMAG-M-3300021425-14</strain>
    </source>
</reference>
<name>A0A6C0CMX5_9ZZZZ</name>